<protein>
    <submittedName>
        <fullName evidence="1">SciE protein</fullName>
    </submittedName>
</protein>
<sequence length="89" mass="9800">MESLLAALACHDDTGEVDKHRNTALEAITDTGGQWNGGAFDWASDSDSRLGPVLELVTGGVYIWLPFSQIRSLESPQPTRLTDLLWKTR</sequence>
<reference evidence="1 2" key="1">
    <citation type="submission" date="2018-12" db="EMBL/GenBank/DDBJ databases">
        <authorList>
            <consortium name="Pathogen Informatics"/>
        </authorList>
    </citation>
    <scope>NUCLEOTIDE SEQUENCE [LARGE SCALE GENOMIC DNA]</scope>
    <source>
        <strain evidence="1 2">NCTC6754</strain>
    </source>
</reference>
<evidence type="ECO:0000313" key="1">
    <source>
        <dbReference type="EMBL" id="VEB62863.1"/>
    </source>
</evidence>
<name>A0A3S4M1K3_SALET</name>
<dbReference type="Proteomes" id="UP000269208">
    <property type="component" value="Chromosome"/>
</dbReference>
<evidence type="ECO:0000313" key="2">
    <source>
        <dbReference type="Proteomes" id="UP000269208"/>
    </source>
</evidence>
<dbReference type="Pfam" id="PF07024">
    <property type="entry name" value="ImpE"/>
    <property type="match status" value="1"/>
</dbReference>
<dbReference type="AlphaFoldDB" id="A0A3S4M1K3"/>
<dbReference type="EMBL" id="LR134190">
    <property type="protein sequence ID" value="VEB62863.1"/>
    <property type="molecule type" value="Genomic_DNA"/>
</dbReference>
<dbReference type="InterPro" id="IPR009211">
    <property type="entry name" value="TagJ"/>
</dbReference>
<accession>A0A3S4M1K3</accession>
<gene>
    <name evidence="1" type="primary">sciE_2</name>
    <name evidence="1" type="ORF">NCTC6754_08265</name>
</gene>
<dbReference type="SUPFAM" id="SSF144059">
    <property type="entry name" value="ImpE-like"/>
    <property type="match status" value="1"/>
</dbReference>
<proteinExistence type="predicted"/>
<organism evidence="1 2">
    <name type="scientific">Salmonella enterica I</name>
    <dbReference type="NCBI Taxonomy" id="59201"/>
    <lineage>
        <taxon>Bacteria</taxon>
        <taxon>Pseudomonadati</taxon>
        <taxon>Pseudomonadota</taxon>
        <taxon>Gammaproteobacteria</taxon>
        <taxon>Enterobacterales</taxon>
        <taxon>Enterobacteriaceae</taxon>
        <taxon>Salmonella</taxon>
    </lineage>
</organism>